<dbReference type="EMBL" id="CADIKL010000005">
    <property type="protein sequence ID" value="CAB3782318.1"/>
    <property type="molecule type" value="Genomic_DNA"/>
</dbReference>
<accession>A0A6J5FPY8</accession>
<protein>
    <submittedName>
        <fullName evidence="1">Uncharacterized protein</fullName>
    </submittedName>
</protein>
<organism evidence="1 2">
    <name type="scientific">Paraburkholderia caffeinitolerans</name>
    <dbReference type="NCBI Taxonomy" id="1723730"/>
    <lineage>
        <taxon>Bacteria</taxon>
        <taxon>Pseudomonadati</taxon>
        <taxon>Pseudomonadota</taxon>
        <taxon>Betaproteobacteria</taxon>
        <taxon>Burkholderiales</taxon>
        <taxon>Burkholderiaceae</taxon>
        <taxon>Paraburkholderia</taxon>
    </lineage>
</organism>
<reference evidence="1 2" key="1">
    <citation type="submission" date="2020-04" db="EMBL/GenBank/DDBJ databases">
        <authorList>
            <person name="De Canck E."/>
        </authorList>
    </citation>
    <scope>NUCLEOTIDE SEQUENCE [LARGE SCALE GENOMIC DNA]</scope>
    <source>
        <strain evidence="1 2">LMG 28688</strain>
    </source>
</reference>
<evidence type="ECO:0000313" key="2">
    <source>
        <dbReference type="Proteomes" id="UP000494119"/>
    </source>
</evidence>
<evidence type="ECO:0000313" key="1">
    <source>
        <dbReference type="EMBL" id="CAB3782318.1"/>
    </source>
</evidence>
<proteinExistence type="predicted"/>
<gene>
    <name evidence="1" type="ORF">LMG28688_01478</name>
</gene>
<dbReference type="AlphaFoldDB" id="A0A6J5FPY8"/>
<name>A0A6J5FPY8_9BURK</name>
<dbReference type="Proteomes" id="UP000494119">
    <property type="component" value="Unassembled WGS sequence"/>
</dbReference>
<sequence length="53" mass="6384">MLSLFSHISTKQYDIFLPCPAYVRGFFLPYVLRHLDRPPRRKLFVIMVLLARF</sequence>
<keyword evidence="2" id="KW-1185">Reference proteome</keyword>